<keyword evidence="3" id="KW-0378">Hydrolase</keyword>
<evidence type="ECO:0000259" key="5">
    <source>
        <dbReference type="SMART" id="SM00849"/>
    </source>
</evidence>
<evidence type="ECO:0000256" key="1">
    <source>
        <dbReference type="ARBA" id="ARBA00004123"/>
    </source>
</evidence>
<keyword evidence="8" id="KW-1185">Reference proteome</keyword>
<dbReference type="InterPro" id="IPR041897">
    <property type="entry name" value="INTS11-like_MBL-fold"/>
</dbReference>
<organism evidence="7 8">
    <name type="scientific">Artemisia annua</name>
    <name type="common">Sweet wormwood</name>
    <dbReference type="NCBI Taxonomy" id="35608"/>
    <lineage>
        <taxon>Eukaryota</taxon>
        <taxon>Viridiplantae</taxon>
        <taxon>Streptophyta</taxon>
        <taxon>Embryophyta</taxon>
        <taxon>Tracheophyta</taxon>
        <taxon>Spermatophyta</taxon>
        <taxon>Magnoliopsida</taxon>
        <taxon>eudicotyledons</taxon>
        <taxon>Gunneridae</taxon>
        <taxon>Pentapetalae</taxon>
        <taxon>asterids</taxon>
        <taxon>campanulids</taxon>
        <taxon>Asterales</taxon>
        <taxon>Asteraceae</taxon>
        <taxon>Asteroideae</taxon>
        <taxon>Anthemideae</taxon>
        <taxon>Artemisiinae</taxon>
        <taxon>Artemisia</taxon>
    </lineage>
</organism>
<dbReference type="STRING" id="35608.A0A2U1LGF4"/>
<name>A0A2U1LGF4_ARTAN</name>
<dbReference type="PANTHER" id="PTHR11203:SF37">
    <property type="entry name" value="INTEGRATOR COMPLEX SUBUNIT 11"/>
    <property type="match status" value="1"/>
</dbReference>
<dbReference type="FunFam" id="3.60.15.10:FF:000028">
    <property type="entry name" value="Integrator complex subunit 11 isoform X3"/>
    <property type="match status" value="1"/>
</dbReference>
<evidence type="ECO:0000256" key="2">
    <source>
        <dbReference type="ARBA" id="ARBA00007093"/>
    </source>
</evidence>
<accession>A0A2U1LGF4</accession>
<dbReference type="InterPro" id="IPR050698">
    <property type="entry name" value="MBL"/>
</dbReference>
<dbReference type="Pfam" id="PF24868">
    <property type="entry name" value="YABBY_N"/>
    <property type="match status" value="1"/>
</dbReference>
<dbReference type="GO" id="GO:0005634">
    <property type="term" value="C:nucleus"/>
    <property type="evidence" value="ECO:0007669"/>
    <property type="project" value="UniProtKB-SubCell"/>
</dbReference>
<dbReference type="Proteomes" id="UP000245207">
    <property type="component" value="Unassembled WGS sequence"/>
</dbReference>
<dbReference type="AlphaFoldDB" id="A0A2U1LGF4"/>
<dbReference type="Pfam" id="PF07521">
    <property type="entry name" value="RMMBL"/>
    <property type="match status" value="1"/>
</dbReference>
<comment type="caution">
    <text evidence="7">The sequence shown here is derived from an EMBL/GenBank/DDBJ whole genome shotgun (WGS) entry which is preliminary data.</text>
</comment>
<dbReference type="EMBL" id="PKPP01009503">
    <property type="protein sequence ID" value="PWA48100.1"/>
    <property type="molecule type" value="Genomic_DNA"/>
</dbReference>
<dbReference type="GO" id="GO:0004521">
    <property type="term" value="F:RNA endonuclease activity"/>
    <property type="evidence" value="ECO:0007669"/>
    <property type="project" value="TreeGrafter"/>
</dbReference>
<evidence type="ECO:0000313" key="7">
    <source>
        <dbReference type="EMBL" id="PWA48100.1"/>
    </source>
</evidence>
<evidence type="ECO:0000256" key="3">
    <source>
        <dbReference type="ARBA" id="ARBA00022801"/>
    </source>
</evidence>
<feature type="domain" description="Metallo-beta-lactamase" evidence="5">
    <location>
        <begin position="216"/>
        <end position="424"/>
    </location>
</feature>
<evidence type="ECO:0000256" key="4">
    <source>
        <dbReference type="ARBA" id="ARBA00023242"/>
    </source>
</evidence>
<dbReference type="InterPro" id="IPR001279">
    <property type="entry name" value="Metallo-B-lactamas"/>
</dbReference>
<dbReference type="Gene3D" id="3.40.50.10890">
    <property type="match status" value="1"/>
</dbReference>
<dbReference type="InterPro" id="IPR056776">
    <property type="entry name" value="YABBY_N"/>
</dbReference>
<evidence type="ECO:0000259" key="6">
    <source>
        <dbReference type="SMART" id="SM01027"/>
    </source>
</evidence>
<comment type="similarity">
    <text evidence="2">Belongs to the metallo-beta-lactamase superfamily. RNA-metabolizing metallo-beta-lactamase-like family. INTS11 subfamily.</text>
</comment>
<reference evidence="7 8" key="1">
    <citation type="journal article" date="2018" name="Mol. Plant">
        <title>The genome of Artemisia annua provides insight into the evolution of Asteraceae family and artemisinin biosynthesis.</title>
        <authorList>
            <person name="Shen Q."/>
            <person name="Zhang L."/>
            <person name="Liao Z."/>
            <person name="Wang S."/>
            <person name="Yan T."/>
            <person name="Shi P."/>
            <person name="Liu M."/>
            <person name="Fu X."/>
            <person name="Pan Q."/>
            <person name="Wang Y."/>
            <person name="Lv Z."/>
            <person name="Lu X."/>
            <person name="Zhang F."/>
            <person name="Jiang W."/>
            <person name="Ma Y."/>
            <person name="Chen M."/>
            <person name="Hao X."/>
            <person name="Li L."/>
            <person name="Tang Y."/>
            <person name="Lv G."/>
            <person name="Zhou Y."/>
            <person name="Sun X."/>
            <person name="Brodelius P.E."/>
            <person name="Rose J.K.C."/>
            <person name="Tang K."/>
        </authorList>
    </citation>
    <scope>NUCLEOTIDE SEQUENCE [LARGE SCALE GENOMIC DNA]</scope>
    <source>
        <strain evidence="8">cv. Huhao1</strain>
        <tissue evidence="7">Leaf</tissue>
    </source>
</reference>
<gene>
    <name evidence="7" type="ORF">CTI12_AA495400</name>
</gene>
<dbReference type="FunFam" id="3.40.50.10890:FF:000005">
    <property type="entry name" value="Cleavage and polyadenylation specificity factor subunit 3-II"/>
    <property type="match status" value="1"/>
</dbReference>
<protein>
    <submittedName>
        <fullName evidence="7">Cleavage and polyadenylation specificity factor 73 kDa subunit-II</fullName>
    </submittedName>
</protein>
<keyword evidence="4" id="KW-0539">Nucleus</keyword>
<proteinExistence type="inferred from homology"/>
<dbReference type="PANTHER" id="PTHR11203">
    <property type="entry name" value="CLEAVAGE AND POLYADENYLATION SPECIFICITY FACTOR FAMILY MEMBER"/>
    <property type="match status" value="1"/>
</dbReference>
<comment type="subcellular location">
    <subcellularLocation>
        <location evidence="1">Nucleus</location>
    </subcellularLocation>
</comment>
<evidence type="ECO:0000313" key="8">
    <source>
        <dbReference type="Proteomes" id="UP000245207"/>
    </source>
</evidence>
<dbReference type="SMART" id="SM00849">
    <property type="entry name" value="Lactamase_B"/>
    <property type="match status" value="1"/>
</dbReference>
<dbReference type="SMART" id="SM01027">
    <property type="entry name" value="Beta-Casp"/>
    <property type="match status" value="1"/>
</dbReference>
<dbReference type="GO" id="GO:0016787">
    <property type="term" value="F:hydrolase activity"/>
    <property type="evidence" value="ECO:0007669"/>
    <property type="project" value="UniProtKB-KW"/>
</dbReference>
<dbReference type="GO" id="GO:0016180">
    <property type="term" value="P:snRNA processing"/>
    <property type="evidence" value="ECO:0007669"/>
    <property type="project" value="TreeGrafter"/>
</dbReference>
<dbReference type="Pfam" id="PF10996">
    <property type="entry name" value="Beta-Casp"/>
    <property type="match status" value="1"/>
</dbReference>
<dbReference type="Gene3D" id="3.60.15.10">
    <property type="entry name" value="Ribonuclease Z/Hydroxyacylglutathione hydrolase-like"/>
    <property type="match status" value="1"/>
</dbReference>
<dbReference type="SUPFAM" id="SSF56281">
    <property type="entry name" value="Metallo-hydrolase/oxidoreductase"/>
    <property type="match status" value="1"/>
</dbReference>
<dbReference type="Pfam" id="PF16661">
    <property type="entry name" value="Lactamase_B_6"/>
    <property type="match status" value="1"/>
</dbReference>
<feature type="domain" description="Beta-Casp" evidence="6">
    <location>
        <begin position="444"/>
        <end position="562"/>
    </location>
</feature>
<dbReference type="OrthoDB" id="10249535at2759"/>
<dbReference type="CDD" id="cd16291">
    <property type="entry name" value="INTS11-like_MBL-fold"/>
    <property type="match status" value="1"/>
</dbReference>
<dbReference type="InterPro" id="IPR022712">
    <property type="entry name" value="Beta_Casp"/>
</dbReference>
<sequence length="846" mass="94853">MEHSVQIDSTEYELRLDHVSNLPFYKSSKKYFDRQKPDVVAVNKVDDGDHSSLEEDADKYKEQLEAVFFKLKESKSYRRTVRSISISCITAATPLLSSLKQTAYLIDLDIVEDGIVALAEVEKSYKLETRTTEVGIPCKRLLDTVTVKCGHCSNLSFLTIRASPPDQHTLQTPPFSPFPRFINLETINPNTKRARITVNDLMAIDCLVLGAGQEVGKSCVVVTINGKKIMFDCGMHMGHENLLRYPDFSLISKSGDFDSVLDCIVITHFHLDHIGALPYFTEVCGYNGPIYMTYPTKALAPIMLEDFRKVLEDRKENKYFTNEHILSCMKKVTAIDLKQTVQVDKDLQIRAYYAGHVLGAAMVYASVGDAAMVYTGDYNMTPDRHLGAAQIDRLQLDLVITESTYANTYRDSKYVREREFLKAIHKCVANGGKVLIPTFALGRAQELCILLHDYWERMNLKVPIYFSTGLTIQANLYYKALINWTSQKVKDTFASRNAFDFINARNFDHKLLDAPGPCVLFATPGMITGGFSLKAFTHWAPCETNLVTLPGYCAVGTVGHKLTSKDKPKKVYVGNDTHIDVRCQIHQLAFSPHTDAKGIIDLVKFLSPKNVMLVHGEKPNMDKLKGIIESELGISCSIPANTETVSFPSTNFIKADASNTFIKSSLTPNFKFLKDENTEMSTLQVRDERVTEGILMNQKGQKVMILHQNELLTMVGTEKTEVEFAYCFSLDSRSLKNISSISEEVNASDDNSIIRILNTKLSNEVAEFGVNDCVGCIEVNSFRLVLCKNDKCPHRVSSGGSNSTESSERMFFCCKWSIVDKDLAWRVISVMKNMDTSVVDSVMADV</sequence>
<dbReference type="InterPro" id="IPR036866">
    <property type="entry name" value="RibonucZ/Hydroxyglut_hydro"/>
</dbReference>
<dbReference type="InterPro" id="IPR011108">
    <property type="entry name" value="RMMBL"/>
</dbReference>